<feature type="compositionally biased region" description="Basic and acidic residues" evidence="1">
    <location>
        <begin position="232"/>
        <end position="244"/>
    </location>
</feature>
<feature type="region of interest" description="Disordered" evidence="1">
    <location>
        <begin position="146"/>
        <end position="250"/>
    </location>
</feature>
<organism evidence="2">
    <name type="scientific">Chromera velia CCMP2878</name>
    <dbReference type="NCBI Taxonomy" id="1169474"/>
    <lineage>
        <taxon>Eukaryota</taxon>
        <taxon>Sar</taxon>
        <taxon>Alveolata</taxon>
        <taxon>Colpodellida</taxon>
        <taxon>Chromeraceae</taxon>
        <taxon>Chromera</taxon>
    </lineage>
</organism>
<dbReference type="PhylomeDB" id="A0A0G4HGH5"/>
<sequence>MNLSECPLGVSEELEHRVETDGNVKAVRVSELNFRLVAIPNDGDIDQMPDLHNLVRLEPLKGGDFRVVRLVGAPPFPDYSSVGERGDNTIRVGVEAAGEQQRREVVGISVEWGVPESVQLALLPRPSNSQTEHSQRESFNDCSVLSGHRSAAGCPTSSEGGGQGESGRLNSMDGQGGKLGVSVCHSQTADAVRGSDGQRGGVEGENRVRESGRQERSVKEDFPRSELPNAVRDSHCPSDAKIDSRSLSYPPPSPTCLSSYDLVASHTQAEERGRTQAAPLKRRLSESALTQIENDDCKELLGSSDGVGREGKQRRLTVTLSPSGAALLSSDSFREREDPIVEGRVVSGNDFRGRKQEEVKRDRHRNILCPHGRIRRVCKECGGKGICEHGRQRSNCRDCGGKSICEHGRIRCRCKDCGGKSICEHSRERNKCKDCGGKSICEHGRERNKCKDCGGKGICEHGCVRSKCRECGGKSICEHGRQRTKCKECGGKSVCVHGRQRYYCKDCGGNGICIHRKDRRYCLDCKLVSSLPS</sequence>
<gene>
    <name evidence="2" type="ORF">Cvel_1034</name>
</gene>
<dbReference type="VEuPathDB" id="CryptoDB:Cvel_1034"/>
<name>A0A0G4HGH5_9ALVE</name>
<feature type="compositionally biased region" description="Basic and acidic residues" evidence="1">
    <location>
        <begin position="202"/>
        <end position="224"/>
    </location>
</feature>
<accession>A0A0G4HGH5</accession>
<dbReference type="AlphaFoldDB" id="A0A0G4HGH5"/>
<proteinExistence type="predicted"/>
<reference evidence="2" key="1">
    <citation type="submission" date="2014-11" db="EMBL/GenBank/DDBJ databases">
        <authorList>
            <person name="Otto D Thomas"/>
            <person name="Naeem Raeece"/>
        </authorList>
    </citation>
    <scope>NUCLEOTIDE SEQUENCE</scope>
</reference>
<protein>
    <submittedName>
        <fullName evidence="2">Uncharacterized protein</fullName>
    </submittedName>
</protein>
<evidence type="ECO:0000313" key="2">
    <source>
        <dbReference type="EMBL" id="CEM43211.1"/>
    </source>
</evidence>
<dbReference type="EMBL" id="CDMZ01002630">
    <property type="protein sequence ID" value="CEM43211.1"/>
    <property type="molecule type" value="Genomic_DNA"/>
</dbReference>
<evidence type="ECO:0000256" key="1">
    <source>
        <dbReference type="SAM" id="MobiDB-lite"/>
    </source>
</evidence>